<comment type="subcellular location">
    <subcellularLocation>
        <location evidence="1 6">Mitochondrion matrix</location>
    </subcellularLocation>
</comment>
<keyword evidence="4 6" id="KW-0496">Mitochondrion</keyword>
<evidence type="ECO:0000313" key="7">
    <source>
        <dbReference type="Proteomes" id="UP000515158"/>
    </source>
</evidence>
<dbReference type="OrthoDB" id="278329at2759"/>
<evidence type="ECO:0000313" key="8">
    <source>
        <dbReference type="RefSeq" id="XP_034247489.1"/>
    </source>
</evidence>
<dbReference type="CTD" id="57001"/>
<dbReference type="PANTHER" id="PTHR13137">
    <property type="entry name" value="DC11 ACN9 HOMOLOG"/>
    <property type="match status" value="1"/>
</dbReference>
<evidence type="ECO:0000313" key="9">
    <source>
        <dbReference type="RefSeq" id="XP_034247497.1"/>
    </source>
</evidence>
<dbReference type="CDD" id="cd20270">
    <property type="entry name" value="Complex1_LYR_SDHAF3_LYRM10"/>
    <property type="match status" value="1"/>
</dbReference>
<name>A0A6P8ZRF0_THRPL</name>
<dbReference type="KEGG" id="tpal:117649131"/>
<keyword evidence="3" id="KW-0809">Transit peptide</keyword>
<dbReference type="GO" id="GO:0005759">
    <property type="term" value="C:mitochondrial matrix"/>
    <property type="evidence" value="ECO:0007669"/>
    <property type="project" value="UniProtKB-SubCell"/>
</dbReference>
<dbReference type="PANTHER" id="PTHR13137:SF6">
    <property type="entry name" value="SUCCINATE DEHYDROGENASE ASSEMBLY FACTOR 3, MITOCHONDRIAL"/>
    <property type="match status" value="1"/>
</dbReference>
<dbReference type="GeneID" id="117649131"/>
<gene>
    <name evidence="8 9" type="primary">LOC117649131</name>
</gene>
<dbReference type="AlphaFoldDB" id="A0A6P8ZRF0"/>
<keyword evidence="5 6" id="KW-0143">Chaperone</keyword>
<dbReference type="GO" id="GO:0034553">
    <property type="term" value="P:mitochondrial respiratory chain complex II assembly"/>
    <property type="evidence" value="ECO:0007669"/>
    <property type="project" value="UniProtKB-UniRule"/>
</dbReference>
<evidence type="ECO:0000256" key="3">
    <source>
        <dbReference type="ARBA" id="ARBA00022946"/>
    </source>
</evidence>
<comment type="similarity">
    <text evidence="2 6">Belongs to the complex I LYR family. SDHAF3 subfamily.</text>
</comment>
<dbReference type="Pfam" id="PF13233">
    <property type="entry name" value="Complex1_LYR_2"/>
    <property type="match status" value="1"/>
</dbReference>
<accession>A0A6P8ZRF0</accession>
<comment type="function">
    <text evidence="6">Plays an essential role in the assembly of succinate dehydrogenase (SDH), an enzyme complex (also referred to as respiratory complex II) that is a component of both the tricarboxylic acid (TCA) cycle and the mitochondrial electron transport chain, and which couples the oxidation of succinate to fumarate with the reduction of ubiquinone (coenzyme Q) to ubiquinol. Promotes maturation of the iron-sulfur protein subunit of the SDH catalytic dimer, protecting it from the deleterious effects of oxidants. May act together with SDHAF1.</text>
</comment>
<evidence type="ECO:0000256" key="6">
    <source>
        <dbReference type="RuleBase" id="RU368039"/>
    </source>
</evidence>
<proteinExistence type="inferred from homology"/>
<dbReference type="GO" id="GO:0005758">
    <property type="term" value="C:mitochondrial intermembrane space"/>
    <property type="evidence" value="ECO:0007669"/>
    <property type="project" value="TreeGrafter"/>
</dbReference>
<dbReference type="RefSeq" id="XP_034247497.1">
    <property type="nucleotide sequence ID" value="XM_034391606.1"/>
</dbReference>
<dbReference type="Proteomes" id="UP000515158">
    <property type="component" value="Unplaced"/>
</dbReference>
<keyword evidence="7" id="KW-1185">Reference proteome</keyword>
<sequence>MAQGHVQRVRLLYKTILKLHRGLPPELQVLGNSYAKDEFKRHKNCNSAEAAVFMNEWTKYALDMSEQLGLRGPKTAREIGDNLDEEALNHLRDEQIAQLYELHLAATSQSKEEKT</sequence>
<reference evidence="8 9" key="1">
    <citation type="submission" date="2025-04" db="UniProtKB">
        <authorList>
            <consortium name="RefSeq"/>
        </authorList>
    </citation>
    <scope>IDENTIFICATION</scope>
    <source>
        <tissue evidence="8 9">Total insect</tissue>
    </source>
</reference>
<evidence type="ECO:0000256" key="4">
    <source>
        <dbReference type="ARBA" id="ARBA00023128"/>
    </source>
</evidence>
<evidence type="ECO:0000256" key="1">
    <source>
        <dbReference type="ARBA" id="ARBA00004305"/>
    </source>
</evidence>
<comment type="subunit">
    <text evidence="6">Interacts with the iron-sulfur protein subunit within the SDH catalytic dimer.</text>
</comment>
<dbReference type="GO" id="GO:0006105">
    <property type="term" value="P:succinate metabolic process"/>
    <property type="evidence" value="ECO:0007669"/>
    <property type="project" value="TreeGrafter"/>
</dbReference>
<evidence type="ECO:0000256" key="2">
    <source>
        <dbReference type="ARBA" id="ARBA00006020"/>
    </source>
</evidence>
<dbReference type="RefSeq" id="XP_034247489.1">
    <property type="nucleotide sequence ID" value="XM_034391598.1"/>
</dbReference>
<organism evidence="8">
    <name type="scientific">Thrips palmi</name>
    <name type="common">Melon thrips</name>
    <dbReference type="NCBI Taxonomy" id="161013"/>
    <lineage>
        <taxon>Eukaryota</taxon>
        <taxon>Metazoa</taxon>
        <taxon>Ecdysozoa</taxon>
        <taxon>Arthropoda</taxon>
        <taxon>Hexapoda</taxon>
        <taxon>Insecta</taxon>
        <taxon>Pterygota</taxon>
        <taxon>Neoptera</taxon>
        <taxon>Paraneoptera</taxon>
        <taxon>Thysanoptera</taxon>
        <taxon>Terebrantia</taxon>
        <taxon>Thripoidea</taxon>
        <taxon>Thripidae</taxon>
        <taxon>Thrips</taxon>
    </lineage>
</organism>
<dbReference type="InterPro" id="IPR008381">
    <property type="entry name" value="SDHAF3/Sdh7"/>
</dbReference>
<evidence type="ECO:0000256" key="5">
    <source>
        <dbReference type="ARBA" id="ARBA00023186"/>
    </source>
</evidence>
<protein>
    <recommendedName>
        <fullName evidence="6">Succinate dehydrogenase assembly factor 3</fullName>
        <shortName evidence="6">SDH assembly factor 3</shortName>
        <shortName evidence="6">SDHAF3</shortName>
    </recommendedName>
</protein>